<protein>
    <submittedName>
        <fullName evidence="1">Uncharacterized protein</fullName>
    </submittedName>
</protein>
<gene>
    <name evidence="1" type="ordered locus">Clole_3389</name>
</gene>
<dbReference type="KEGG" id="cle:Clole_3389"/>
<dbReference type="InterPro" id="IPR054454">
    <property type="entry name" value="NGO_1070-like"/>
</dbReference>
<evidence type="ECO:0000313" key="2">
    <source>
        <dbReference type="Proteomes" id="UP000008467"/>
    </source>
</evidence>
<accession>F2JR97</accession>
<evidence type="ECO:0000313" key="1">
    <source>
        <dbReference type="EMBL" id="ADZ85078.1"/>
    </source>
</evidence>
<dbReference type="Proteomes" id="UP000008467">
    <property type="component" value="Chromosome"/>
</dbReference>
<dbReference type="EMBL" id="CP002582">
    <property type="protein sequence ID" value="ADZ85078.1"/>
    <property type="molecule type" value="Genomic_DNA"/>
</dbReference>
<dbReference type="AlphaFoldDB" id="F2JR97"/>
<name>F2JR97_CELLD</name>
<reference evidence="1 2" key="1">
    <citation type="journal article" date="2011" name="J. Bacteriol.">
        <title>Complete genome sequence of the cellulose-degrading bacterium Cellulosilyticum lentocellum.</title>
        <authorList>
            <consortium name="US DOE Joint Genome Institute"/>
            <person name="Miller D.A."/>
            <person name="Suen G."/>
            <person name="Bruce D."/>
            <person name="Copeland A."/>
            <person name="Cheng J.F."/>
            <person name="Detter C."/>
            <person name="Goodwin L.A."/>
            <person name="Han C.S."/>
            <person name="Hauser L.J."/>
            <person name="Land M.L."/>
            <person name="Lapidus A."/>
            <person name="Lucas S."/>
            <person name="Meincke L."/>
            <person name="Pitluck S."/>
            <person name="Tapia R."/>
            <person name="Teshima H."/>
            <person name="Woyke T."/>
            <person name="Fox B.G."/>
            <person name="Angert E.R."/>
            <person name="Currie C.R."/>
        </authorList>
    </citation>
    <scope>NUCLEOTIDE SEQUENCE [LARGE SCALE GENOMIC DNA]</scope>
    <source>
        <strain evidence="2">ATCC 49066 / DSM 5427 / NCIMB 11756 / RHM5</strain>
    </source>
</reference>
<sequence length="121" mass="13782">MLDKIAFTEGQNDVKLSFYDSTTGEDIVKLICNHVVNFNYSSSFQKFELGDEFPCFVLDVSIKKIKQGLEEILIKNRFAFSQQGTPAIPQFDSYYLLKVEGGPVYVEIIANKIEISNLKEE</sequence>
<dbReference type="HOGENOM" id="CLU_2033889_0_0_9"/>
<keyword evidence="2" id="KW-1185">Reference proteome</keyword>
<organism evidence="1 2">
    <name type="scientific">Cellulosilyticum lentocellum (strain ATCC 49066 / DSM 5427 / NCIMB 11756 / RHM5)</name>
    <name type="common">Clostridium lentocellum</name>
    <dbReference type="NCBI Taxonomy" id="642492"/>
    <lineage>
        <taxon>Bacteria</taxon>
        <taxon>Bacillati</taxon>
        <taxon>Bacillota</taxon>
        <taxon>Clostridia</taxon>
        <taxon>Lachnospirales</taxon>
        <taxon>Cellulosilyticaceae</taxon>
        <taxon>Cellulosilyticum</taxon>
    </lineage>
</organism>
<dbReference type="Pfam" id="PF22300">
    <property type="entry name" value="NGO_1070-like"/>
    <property type="match status" value="1"/>
</dbReference>
<proteinExistence type="predicted"/>